<dbReference type="InterPro" id="IPR011011">
    <property type="entry name" value="Znf_FYVE_PHD"/>
</dbReference>
<dbReference type="InterPro" id="IPR041282">
    <property type="entry name" value="FYVE_2"/>
</dbReference>
<feature type="compositionally biased region" description="Acidic residues" evidence="1">
    <location>
        <begin position="767"/>
        <end position="777"/>
    </location>
</feature>
<organism evidence="3 4">
    <name type="scientific">Rotaria magnacalcarata</name>
    <dbReference type="NCBI Taxonomy" id="392030"/>
    <lineage>
        <taxon>Eukaryota</taxon>
        <taxon>Metazoa</taxon>
        <taxon>Spiralia</taxon>
        <taxon>Gnathifera</taxon>
        <taxon>Rotifera</taxon>
        <taxon>Eurotatoria</taxon>
        <taxon>Bdelloidea</taxon>
        <taxon>Philodinida</taxon>
        <taxon>Philodinidae</taxon>
        <taxon>Rotaria</taxon>
    </lineage>
</organism>
<dbReference type="PANTHER" id="PTHR12157:SF25">
    <property type="entry name" value="REGULATING SYNAPTIC MEMBRANE EXOCYTOSIS PROTEIN 3"/>
    <property type="match status" value="1"/>
</dbReference>
<dbReference type="Gene3D" id="3.30.40.10">
    <property type="entry name" value="Zinc/RING finger domain, C3HC4 (zinc finger)"/>
    <property type="match status" value="1"/>
</dbReference>
<dbReference type="GO" id="GO:0006886">
    <property type="term" value="P:intracellular protein transport"/>
    <property type="evidence" value="ECO:0007669"/>
    <property type="project" value="InterPro"/>
</dbReference>
<feature type="region of interest" description="Disordered" evidence="1">
    <location>
        <begin position="763"/>
        <end position="835"/>
    </location>
</feature>
<feature type="compositionally biased region" description="Polar residues" evidence="1">
    <location>
        <begin position="188"/>
        <end position="205"/>
    </location>
</feature>
<dbReference type="Pfam" id="PF02318">
    <property type="entry name" value="FYVE_2"/>
    <property type="match status" value="1"/>
</dbReference>
<dbReference type="CDD" id="cd15747">
    <property type="entry name" value="FYVE_Slp3_4_5"/>
    <property type="match status" value="1"/>
</dbReference>
<dbReference type="GO" id="GO:0048791">
    <property type="term" value="P:calcium ion-regulated exocytosis of neurotransmitter"/>
    <property type="evidence" value="ECO:0007669"/>
    <property type="project" value="TreeGrafter"/>
</dbReference>
<feature type="region of interest" description="Disordered" evidence="1">
    <location>
        <begin position="898"/>
        <end position="930"/>
    </location>
</feature>
<dbReference type="Proteomes" id="UP000663866">
    <property type="component" value="Unassembled WGS sequence"/>
</dbReference>
<dbReference type="GO" id="GO:0042734">
    <property type="term" value="C:presynaptic membrane"/>
    <property type="evidence" value="ECO:0007669"/>
    <property type="project" value="TreeGrafter"/>
</dbReference>
<accession>A0A819V3Q6</accession>
<proteinExistence type="predicted"/>
<comment type="caution">
    <text evidence="3">The sequence shown here is derived from an EMBL/GenBank/DDBJ whole genome shotgun (WGS) entry which is preliminary data.</text>
</comment>
<dbReference type="GO" id="GO:0044325">
    <property type="term" value="F:transmembrane transporter binding"/>
    <property type="evidence" value="ECO:0007669"/>
    <property type="project" value="TreeGrafter"/>
</dbReference>
<evidence type="ECO:0000259" key="2">
    <source>
        <dbReference type="PROSITE" id="PS50916"/>
    </source>
</evidence>
<dbReference type="GO" id="GO:0050806">
    <property type="term" value="P:positive regulation of synaptic transmission"/>
    <property type="evidence" value="ECO:0007669"/>
    <property type="project" value="TreeGrafter"/>
</dbReference>
<keyword evidence="4" id="KW-1185">Reference proteome</keyword>
<dbReference type="InterPro" id="IPR010911">
    <property type="entry name" value="Rab_BD"/>
</dbReference>
<gene>
    <name evidence="3" type="ORF">OVN521_LOCUS20978</name>
</gene>
<dbReference type="InterPro" id="IPR013083">
    <property type="entry name" value="Znf_RING/FYVE/PHD"/>
</dbReference>
<feature type="compositionally biased region" description="Polar residues" evidence="1">
    <location>
        <begin position="420"/>
        <end position="431"/>
    </location>
</feature>
<sequence>MTRNKTERNYSPSASTITNTSFNDDIFANLPDLSNLKDSEKQHILNVLGRDENLRSKHLSRFMQLRKDVNDLEQQIQPKSSSACARCHTEFGFLFNTGATCPKCSERVCKQCRLLYNVNDSGWLCQLCCKQMQLLSYSGEWIYSSRSNLRKDSLTTSEIIRKSLVPSVSVLNLHEISSSDTETEDTIDLSSKINSSHQPNKPNQTIRNSTVERMIVPTITDEEKLKSLKRNVQKRPVSVSSTRHISQQPHEYVPTNVIRAGSSDDLDSLFDQSINYTHRTSSSSVFLNANDKYRDLTSSTPKRILSLSKLNNQNDEINNNHIKRRSVDCESVTSSEWGADSERGESIVQRPETSKTHDSKQSLSSRMHLGGSIQSLRDTVNRIQRLHLSASRTSINSQKKPTPDVLDTVSLSKRDEQKSNSELSNTTSLKKNLTDDDNNNGMHKNISTTQVVPYCESKTSDQQQATYNQVSQTLVDQLSLAESSNMNIIANLSNQTLSSYTDKNSNKDELPTIIDEPENSIIKIIKRNKPITKSNLRQRANIKDNSILNEPSNAQISVNHYKTKSDEAKIPIKRNEKTITIFIPPKKSSTPLYPFSVCPLDDSLQNRQKSYFKQPNKFAENNTSLSNTNWTQAQSLNLLRTHMQSSGSSYDENSTDESDNESLFIRKPKPKIIDQQVNSSIRLNINIPSAIFITDPYGHSYKFNPDTDTQQIYDCEQQSFDDDSKLTDVCSLSPNSSYDTCSSSEIVSNTSIALTSLEKHRLHSIGEEEEEEEDDDQNHDKSYVSSKELNRIEASDRARETTSNKKTNKDDSDETKADTDKDLLGRRWSDGNTDNEKFQIPTAIVKASSSTSIEKIPSATSIAKAPSATSTTKQTINPPVKLSLKKYLLMKLHLASSSKDDESNMLSPTINPPKMRLVRRAADKKRYQTH</sequence>
<dbReference type="InterPro" id="IPR039032">
    <property type="entry name" value="Rim-like"/>
</dbReference>
<reference evidence="3" key="1">
    <citation type="submission" date="2021-02" db="EMBL/GenBank/DDBJ databases">
        <authorList>
            <person name="Nowell W R."/>
        </authorList>
    </citation>
    <scope>NUCLEOTIDE SEQUENCE</scope>
</reference>
<feature type="compositionally biased region" description="Basic and acidic residues" evidence="1">
    <location>
        <begin position="920"/>
        <end position="930"/>
    </location>
</feature>
<feature type="domain" description="RabBD" evidence="2">
    <location>
        <begin position="30"/>
        <end position="145"/>
    </location>
</feature>
<name>A0A819V3Q6_9BILA</name>
<evidence type="ECO:0000313" key="4">
    <source>
        <dbReference type="Proteomes" id="UP000663866"/>
    </source>
</evidence>
<feature type="compositionally biased region" description="Basic and acidic residues" evidence="1">
    <location>
        <begin position="778"/>
        <end position="835"/>
    </location>
</feature>
<feature type="region of interest" description="Disordered" evidence="1">
    <location>
        <begin position="644"/>
        <end position="667"/>
    </location>
</feature>
<dbReference type="GO" id="GO:0042391">
    <property type="term" value="P:regulation of membrane potential"/>
    <property type="evidence" value="ECO:0007669"/>
    <property type="project" value="TreeGrafter"/>
</dbReference>
<evidence type="ECO:0000256" key="1">
    <source>
        <dbReference type="SAM" id="MobiDB-lite"/>
    </source>
</evidence>
<feature type="compositionally biased region" description="Polar residues" evidence="1">
    <location>
        <begin position="391"/>
        <end position="400"/>
    </location>
</feature>
<feature type="region of interest" description="Disordered" evidence="1">
    <location>
        <begin position="182"/>
        <end position="205"/>
    </location>
</feature>
<dbReference type="AlphaFoldDB" id="A0A819V3Q6"/>
<dbReference type="PROSITE" id="PS50916">
    <property type="entry name" value="RABBD"/>
    <property type="match status" value="1"/>
</dbReference>
<dbReference type="GO" id="GO:0031267">
    <property type="term" value="F:small GTPase binding"/>
    <property type="evidence" value="ECO:0007669"/>
    <property type="project" value="InterPro"/>
</dbReference>
<dbReference type="GO" id="GO:0048788">
    <property type="term" value="C:cytoskeleton of presynaptic active zone"/>
    <property type="evidence" value="ECO:0007669"/>
    <property type="project" value="TreeGrafter"/>
</dbReference>
<dbReference type="SUPFAM" id="SSF57903">
    <property type="entry name" value="FYVE/PHD zinc finger"/>
    <property type="match status" value="1"/>
</dbReference>
<dbReference type="EMBL" id="CAJOBG010004258">
    <property type="protein sequence ID" value="CAF4102754.1"/>
    <property type="molecule type" value="Genomic_DNA"/>
</dbReference>
<evidence type="ECO:0000313" key="3">
    <source>
        <dbReference type="EMBL" id="CAF4102754.1"/>
    </source>
</evidence>
<dbReference type="GO" id="GO:0048167">
    <property type="term" value="P:regulation of synaptic plasticity"/>
    <property type="evidence" value="ECO:0007669"/>
    <property type="project" value="TreeGrafter"/>
</dbReference>
<feature type="region of interest" description="Disordered" evidence="1">
    <location>
        <begin position="391"/>
        <end position="449"/>
    </location>
</feature>
<feature type="region of interest" description="Disordered" evidence="1">
    <location>
        <begin position="334"/>
        <end position="374"/>
    </location>
</feature>
<dbReference type="GO" id="GO:2000300">
    <property type="term" value="P:regulation of synaptic vesicle exocytosis"/>
    <property type="evidence" value="ECO:0007669"/>
    <property type="project" value="TreeGrafter"/>
</dbReference>
<dbReference type="PANTHER" id="PTHR12157">
    <property type="entry name" value="REGULATING SYNAPTIC MEMBRANE EXOCYTOSIS PROTEIN"/>
    <property type="match status" value="1"/>
</dbReference>
<protein>
    <recommendedName>
        <fullName evidence="2">RabBD domain-containing protein</fullName>
    </recommendedName>
</protein>